<dbReference type="AlphaFoldDB" id="A0A0C1FCJ5"/>
<keyword evidence="2" id="KW-1185">Reference proteome</keyword>
<dbReference type="Proteomes" id="UP000031473">
    <property type="component" value="Unassembled WGS sequence"/>
</dbReference>
<gene>
    <name evidence="1" type="ORF">OA86_02670</name>
</gene>
<accession>A0A0C1FCJ5</accession>
<dbReference type="RefSeq" id="WP_039348491.1">
    <property type="nucleotide sequence ID" value="NZ_FOLA01000003.1"/>
</dbReference>
<evidence type="ECO:0000313" key="2">
    <source>
        <dbReference type="Proteomes" id="UP000031473"/>
    </source>
</evidence>
<proteinExistence type="predicted"/>
<protein>
    <submittedName>
        <fullName evidence="1">Uncharacterized protein</fullName>
    </submittedName>
</protein>
<reference evidence="1 2" key="1">
    <citation type="submission" date="2014-10" db="EMBL/GenBank/DDBJ databases">
        <title>Kaistella jeonii genome.</title>
        <authorList>
            <person name="Clayton J.T."/>
            <person name="Newman J.D."/>
        </authorList>
    </citation>
    <scope>NUCLEOTIDE SEQUENCE [LARGE SCALE GENOMIC DNA]</scope>
    <source>
        <strain evidence="1 2">DSM 17048</strain>
    </source>
</reference>
<dbReference type="InterPro" id="IPR040807">
    <property type="entry name" value="DUF5522"/>
</dbReference>
<dbReference type="OrthoDB" id="9800168at2"/>
<dbReference type="EMBL" id="JSYL01000002">
    <property type="protein sequence ID" value="KIA89558.1"/>
    <property type="molecule type" value="Genomic_DNA"/>
</dbReference>
<organism evidence="1 2">
    <name type="scientific">Kaistella jeonii</name>
    <dbReference type="NCBI Taxonomy" id="266749"/>
    <lineage>
        <taxon>Bacteria</taxon>
        <taxon>Pseudomonadati</taxon>
        <taxon>Bacteroidota</taxon>
        <taxon>Flavobacteriia</taxon>
        <taxon>Flavobacteriales</taxon>
        <taxon>Weeksellaceae</taxon>
        <taxon>Chryseobacterium group</taxon>
        <taxon>Kaistella</taxon>
    </lineage>
</organism>
<evidence type="ECO:0000313" key="1">
    <source>
        <dbReference type="EMBL" id="KIA89558.1"/>
    </source>
</evidence>
<dbReference type="STRING" id="266749.SAMN05421876_103369"/>
<sequence length="65" mass="7795">MYQKIIKEHEDFYYNEQGYKVFTEAYHLKRGYCCKSGCKHCPYGYDKKTDSFKKPLRAETKPNAD</sequence>
<name>A0A0C1FCJ5_9FLAO</name>
<dbReference type="Pfam" id="PF17653">
    <property type="entry name" value="DUF5522"/>
    <property type="match status" value="1"/>
</dbReference>
<comment type="caution">
    <text evidence="1">The sequence shown here is derived from an EMBL/GenBank/DDBJ whole genome shotgun (WGS) entry which is preliminary data.</text>
</comment>